<accession>A0A068RIE9</accession>
<sequence length="562" mass="62099">MSYFRETSPGQWSFNDAVQYYSKKDPSLSHRTIVRQIKEDLERLAASKDLPNGKAAAAYLKSWKRIKKLPLAKGKEKELVAGSSSGGGISIGELNVGGVGNHISLKSDNNSSSTTSIPSSSRVPVVDDTDGDEEGSIQAVSTPNNDYDEEAFTPVSGALDDVDDEEEQGEPRSSLTDDYHETRKCEYDFIIHGEDENGEDGEQWIVEGFDVLRSLKNYRRKSFDIDPKSMSDTRILAINNIYMFSIDEKQSVIAHMDVYDEGDSSQRGQRIKKQIHADLEVGEGSTPINTTIYGWCAEVSQNAQADYFQIQLITSNILASAVSSQEEVQMIAANALHRLAINFSTSQHIDTSLEDTFAHGVIGIILESVFQAEPLLSYKWANGQLGAKRKREAATFKPDFIVFVTQSSKQFNVGAAEIKPPGKANSTNNGESDRVKLGHEMKAMLDDLISYGVESPVVGGISLEGCSMSTYKMSLDHPQVYKLIQLSTIAIFNNTQELVLLPPILKNLIQVKNIVLKTAIKAKKRSCERSNGIPACHRPPLSYMSSCSYKLKRRAKSNKDKD</sequence>
<dbReference type="VEuPathDB" id="FungiDB:LCOR_01494.1"/>
<protein>
    <submittedName>
        <fullName evidence="2">Uncharacterized protein</fullName>
    </submittedName>
</protein>
<reference evidence="2" key="1">
    <citation type="submission" date="2013-08" db="EMBL/GenBank/DDBJ databases">
        <title>Gene expansion shapes genome architecture in the human pathogen Lichtheimia corymbifera: an evolutionary genomics analysis in the ancient terrestrial Mucorales (Mucoromycotina).</title>
        <authorList>
            <person name="Schwartze V.U."/>
            <person name="Winter S."/>
            <person name="Shelest E."/>
            <person name="Marcet-Houben M."/>
            <person name="Horn F."/>
            <person name="Wehner S."/>
            <person name="Hoffmann K."/>
            <person name="Riege K."/>
            <person name="Sammeth M."/>
            <person name="Nowrousian M."/>
            <person name="Valiante V."/>
            <person name="Linde J."/>
            <person name="Jacobsen I.D."/>
            <person name="Marz M."/>
            <person name="Brakhage A.A."/>
            <person name="Gabaldon T."/>
            <person name="Bocker S."/>
            <person name="Voigt K."/>
        </authorList>
    </citation>
    <scope>NUCLEOTIDE SEQUENCE [LARGE SCALE GENOMIC DNA]</scope>
    <source>
        <strain evidence="2">FSU 9682</strain>
    </source>
</reference>
<dbReference type="AlphaFoldDB" id="A0A068RIE9"/>
<feature type="compositionally biased region" description="Low complexity" evidence="1">
    <location>
        <begin position="107"/>
        <end position="126"/>
    </location>
</feature>
<dbReference type="OrthoDB" id="2287485at2759"/>
<evidence type="ECO:0000256" key="1">
    <source>
        <dbReference type="SAM" id="MobiDB-lite"/>
    </source>
</evidence>
<evidence type="ECO:0000313" key="3">
    <source>
        <dbReference type="Proteomes" id="UP000027586"/>
    </source>
</evidence>
<dbReference type="EMBL" id="CBTN010000004">
    <property type="protein sequence ID" value="CDH49759.1"/>
    <property type="molecule type" value="Genomic_DNA"/>
</dbReference>
<name>A0A068RIE9_9FUNG</name>
<feature type="region of interest" description="Disordered" evidence="1">
    <location>
        <begin position="105"/>
        <end position="179"/>
    </location>
</feature>
<dbReference type="Proteomes" id="UP000027586">
    <property type="component" value="Unassembled WGS sequence"/>
</dbReference>
<comment type="caution">
    <text evidence="2">The sequence shown here is derived from an EMBL/GenBank/DDBJ whole genome shotgun (WGS) entry which is preliminary data.</text>
</comment>
<organism evidence="2 3">
    <name type="scientific">Lichtheimia corymbifera JMRC:FSU:9682</name>
    <dbReference type="NCBI Taxonomy" id="1263082"/>
    <lineage>
        <taxon>Eukaryota</taxon>
        <taxon>Fungi</taxon>
        <taxon>Fungi incertae sedis</taxon>
        <taxon>Mucoromycota</taxon>
        <taxon>Mucoromycotina</taxon>
        <taxon>Mucoromycetes</taxon>
        <taxon>Mucorales</taxon>
        <taxon>Lichtheimiaceae</taxon>
        <taxon>Lichtheimia</taxon>
    </lineage>
</organism>
<proteinExistence type="predicted"/>
<evidence type="ECO:0000313" key="2">
    <source>
        <dbReference type="EMBL" id="CDH49759.1"/>
    </source>
</evidence>
<keyword evidence="3" id="KW-1185">Reference proteome</keyword>
<gene>
    <name evidence="2" type="ORF">LCOR_01494.1</name>
</gene>